<dbReference type="InterPro" id="IPR000182">
    <property type="entry name" value="GNAT_dom"/>
</dbReference>
<evidence type="ECO:0000313" key="3">
    <source>
        <dbReference type="Proteomes" id="UP001597181"/>
    </source>
</evidence>
<accession>A0ABW3TNU5</accession>
<dbReference type="InterPro" id="IPR016181">
    <property type="entry name" value="Acyl_CoA_acyltransferase"/>
</dbReference>
<dbReference type="SUPFAM" id="SSF55729">
    <property type="entry name" value="Acyl-CoA N-acyltransferases (Nat)"/>
    <property type="match status" value="1"/>
</dbReference>
<dbReference type="RefSeq" id="WP_343960880.1">
    <property type="nucleotide sequence ID" value="NZ_BAAAKZ010000010.1"/>
</dbReference>
<proteinExistence type="predicted"/>
<dbReference type="EMBL" id="JBHTLY010000004">
    <property type="protein sequence ID" value="MFD1202391.1"/>
    <property type="molecule type" value="Genomic_DNA"/>
</dbReference>
<name>A0ABW3TNU5_9MICO</name>
<evidence type="ECO:0000313" key="2">
    <source>
        <dbReference type="EMBL" id="MFD1202391.1"/>
    </source>
</evidence>
<dbReference type="Pfam" id="PF13302">
    <property type="entry name" value="Acetyltransf_3"/>
    <property type="match status" value="1"/>
</dbReference>
<comment type="caution">
    <text evidence="2">The sequence shown here is derived from an EMBL/GenBank/DDBJ whole genome shotgun (WGS) entry which is preliminary data.</text>
</comment>
<dbReference type="PANTHER" id="PTHR43441:SF2">
    <property type="entry name" value="FAMILY ACETYLTRANSFERASE, PUTATIVE (AFU_ORTHOLOGUE AFUA_7G00850)-RELATED"/>
    <property type="match status" value="1"/>
</dbReference>
<gene>
    <name evidence="2" type="ORF">ACFQ3U_10850</name>
</gene>
<feature type="domain" description="N-acetyltransferase" evidence="1">
    <location>
        <begin position="46"/>
        <end position="191"/>
    </location>
</feature>
<organism evidence="2 3">
    <name type="scientific">Leucobacter albus</name>
    <dbReference type="NCBI Taxonomy" id="272210"/>
    <lineage>
        <taxon>Bacteria</taxon>
        <taxon>Bacillati</taxon>
        <taxon>Actinomycetota</taxon>
        <taxon>Actinomycetes</taxon>
        <taxon>Micrococcales</taxon>
        <taxon>Microbacteriaceae</taxon>
        <taxon>Leucobacter</taxon>
    </lineage>
</organism>
<dbReference type="InterPro" id="IPR051908">
    <property type="entry name" value="Ribosomal_N-acetyltransferase"/>
</dbReference>
<protein>
    <submittedName>
        <fullName evidence="2">GNAT family protein</fullName>
    </submittedName>
</protein>
<dbReference type="PROSITE" id="PS51186">
    <property type="entry name" value="GNAT"/>
    <property type="match status" value="1"/>
</dbReference>
<sequence>MRENEYGQPIGEAVALQLPAPRPERVTLTGGYCQLEPLDAAVHAPALFAAYGAAGDGRDWTYLSVGPFATEAEYAGWAATASQQQDPLHFAVVERASGRPLGTLALLRQQPEHAVIEVGFVVFSPEMQRTVMSTEAHFLLMRYAFETLGYRRYEWKCDSLNQPSRRAAERLGFAYEGTFRNAVVYKGRSRDTSWFSIVAAEWPDMRRGFERWLTRDNFDADGGQLSPLRVRG</sequence>
<dbReference type="Proteomes" id="UP001597181">
    <property type="component" value="Unassembled WGS sequence"/>
</dbReference>
<reference evidence="3" key="1">
    <citation type="journal article" date="2019" name="Int. J. Syst. Evol. Microbiol.">
        <title>The Global Catalogue of Microorganisms (GCM) 10K type strain sequencing project: providing services to taxonomists for standard genome sequencing and annotation.</title>
        <authorList>
            <consortium name="The Broad Institute Genomics Platform"/>
            <consortium name="The Broad Institute Genome Sequencing Center for Infectious Disease"/>
            <person name="Wu L."/>
            <person name="Ma J."/>
        </authorList>
    </citation>
    <scope>NUCLEOTIDE SEQUENCE [LARGE SCALE GENOMIC DNA]</scope>
    <source>
        <strain evidence="3">CCUG 50213</strain>
    </source>
</reference>
<dbReference type="PANTHER" id="PTHR43441">
    <property type="entry name" value="RIBOSOMAL-PROTEIN-SERINE ACETYLTRANSFERASE"/>
    <property type="match status" value="1"/>
</dbReference>
<evidence type="ECO:0000259" key="1">
    <source>
        <dbReference type="PROSITE" id="PS51186"/>
    </source>
</evidence>
<keyword evidence="3" id="KW-1185">Reference proteome</keyword>
<dbReference type="Gene3D" id="3.40.630.30">
    <property type="match status" value="1"/>
</dbReference>